<dbReference type="HAMAP" id="MF_00150">
    <property type="entry name" value="ArgC_type1"/>
    <property type="match status" value="1"/>
</dbReference>
<dbReference type="PROSITE" id="PS01224">
    <property type="entry name" value="ARGC"/>
    <property type="match status" value="1"/>
</dbReference>
<keyword evidence="4" id="KW-0560">Oxidoreductase</keyword>
<dbReference type="CDD" id="cd17895">
    <property type="entry name" value="AGPR_1_N"/>
    <property type="match status" value="1"/>
</dbReference>
<dbReference type="SUPFAM" id="SSF55347">
    <property type="entry name" value="Glyceraldehyde-3-phosphate dehydrogenase-like, C-terminal domain"/>
    <property type="match status" value="1"/>
</dbReference>
<evidence type="ECO:0000256" key="5">
    <source>
        <dbReference type="ARBA" id="ARBA00029440"/>
    </source>
</evidence>
<dbReference type="InterPro" id="IPR058924">
    <property type="entry name" value="AGPR_dimerisation_dom"/>
</dbReference>
<keyword evidence="1" id="KW-0055">Arginine biosynthesis</keyword>
<dbReference type="InterPro" id="IPR000706">
    <property type="entry name" value="AGPR_type-1"/>
</dbReference>
<dbReference type="GO" id="GO:0006526">
    <property type="term" value="P:L-arginine biosynthetic process"/>
    <property type="evidence" value="ECO:0007669"/>
    <property type="project" value="UniProtKB-KW"/>
</dbReference>
<gene>
    <name evidence="7" type="ORF">UFOPK3381_01057</name>
</gene>
<dbReference type="AlphaFoldDB" id="A0A6J7E4X6"/>
<evidence type="ECO:0000256" key="1">
    <source>
        <dbReference type="ARBA" id="ARBA00022571"/>
    </source>
</evidence>
<accession>A0A6J7E4X6</accession>
<dbReference type="InterPro" id="IPR036291">
    <property type="entry name" value="NAD(P)-bd_dom_sf"/>
</dbReference>
<dbReference type="InterPro" id="IPR050085">
    <property type="entry name" value="AGPR"/>
</dbReference>
<organism evidence="7">
    <name type="scientific">freshwater metagenome</name>
    <dbReference type="NCBI Taxonomy" id="449393"/>
    <lineage>
        <taxon>unclassified sequences</taxon>
        <taxon>metagenomes</taxon>
        <taxon>ecological metagenomes</taxon>
    </lineage>
</organism>
<dbReference type="GO" id="GO:0070401">
    <property type="term" value="F:NADP+ binding"/>
    <property type="evidence" value="ECO:0007669"/>
    <property type="project" value="InterPro"/>
</dbReference>
<dbReference type="GO" id="GO:0003942">
    <property type="term" value="F:N-acetyl-gamma-glutamyl-phosphate reductase activity"/>
    <property type="evidence" value="ECO:0007669"/>
    <property type="project" value="InterPro"/>
</dbReference>
<evidence type="ECO:0000256" key="2">
    <source>
        <dbReference type="ARBA" id="ARBA00022605"/>
    </source>
</evidence>
<dbReference type="Pfam" id="PF01118">
    <property type="entry name" value="Semialdhyde_dh"/>
    <property type="match status" value="1"/>
</dbReference>
<evidence type="ECO:0000256" key="3">
    <source>
        <dbReference type="ARBA" id="ARBA00022857"/>
    </source>
</evidence>
<feature type="domain" description="Semialdehyde dehydrogenase NAD-binding" evidence="6">
    <location>
        <begin position="2"/>
        <end position="141"/>
    </location>
</feature>
<evidence type="ECO:0000259" key="6">
    <source>
        <dbReference type="SMART" id="SM00859"/>
    </source>
</evidence>
<dbReference type="EMBL" id="CAFBLN010000050">
    <property type="protein sequence ID" value="CAB4875579.1"/>
    <property type="molecule type" value="Genomic_DNA"/>
</dbReference>
<evidence type="ECO:0000313" key="7">
    <source>
        <dbReference type="EMBL" id="CAB4875579.1"/>
    </source>
</evidence>
<protein>
    <submittedName>
        <fullName evidence="7">Unannotated protein</fullName>
    </submittedName>
</protein>
<name>A0A6J7E4X6_9ZZZZ</name>
<sequence>MQTAVVGASGYAGTELVRLIADHPYLSLVLMTGESTAGKSVADHVPSLAGRFPTELYGSTEDVFASHAEVVFLALPHGASQVLVPRLLDQGRVVIDLGADFRLKSATEYEAWYGHVHATPELLQTAVYGLVERHRSELRDAQLVAAPGCYPTATTLALAPFLDRGVIEASGIVVNALSGVSGAGRTPSDRLHFPRLHGNAEAYGLVNHRHTIEMQQELGAELLFTPHLVPVSRGMLVTAYARMKMDITAGVALEILRQSYADDPFIVVTANPPSLKDAVGSNLCFVSATVDPRTGWLIAMSSLDNLGKGAASQAVQAANVALGFDESAGLSLIGIAP</sequence>
<dbReference type="SMART" id="SM00859">
    <property type="entry name" value="Semialdhyde_dh"/>
    <property type="match status" value="1"/>
</dbReference>
<dbReference type="InterPro" id="IPR023013">
    <property type="entry name" value="AGPR_AS"/>
</dbReference>
<evidence type="ECO:0000256" key="4">
    <source>
        <dbReference type="ARBA" id="ARBA00023002"/>
    </source>
</evidence>
<comment type="pathway">
    <text evidence="5">Amino-acid biosynthesis.</text>
</comment>
<dbReference type="InterPro" id="IPR000534">
    <property type="entry name" value="Semialdehyde_DH_NAD-bd"/>
</dbReference>
<dbReference type="PANTHER" id="PTHR32338:SF10">
    <property type="entry name" value="N-ACETYL-GAMMA-GLUTAMYL-PHOSPHATE REDUCTASE, CHLOROPLASTIC-RELATED"/>
    <property type="match status" value="1"/>
</dbReference>
<dbReference type="PANTHER" id="PTHR32338">
    <property type="entry name" value="N-ACETYL-GAMMA-GLUTAMYL-PHOSPHATE REDUCTASE, CHLOROPLASTIC-RELATED-RELATED"/>
    <property type="match status" value="1"/>
</dbReference>
<keyword evidence="3" id="KW-0521">NADP</keyword>
<dbReference type="NCBIfam" id="TIGR01850">
    <property type="entry name" value="argC"/>
    <property type="match status" value="1"/>
</dbReference>
<dbReference type="SUPFAM" id="SSF51735">
    <property type="entry name" value="NAD(P)-binding Rossmann-fold domains"/>
    <property type="match status" value="1"/>
</dbReference>
<dbReference type="GO" id="GO:0051287">
    <property type="term" value="F:NAD binding"/>
    <property type="evidence" value="ECO:0007669"/>
    <property type="project" value="InterPro"/>
</dbReference>
<dbReference type="CDD" id="cd23934">
    <property type="entry name" value="AGPR_1_C"/>
    <property type="match status" value="1"/>
</dbReference>
<proteinExistence type="inferred from homology"/>
<reference evidence="7" key="1">
    <citation type="submission" date="2020-05" db="EMBL/GenBank/DDBJ databases">
        <authorList>
            <person name="Chiriac C."/>
            <person name="Salcher M."/>
            <person name="Ghai R."/>
            <person name="Kavagutti S V."/>
        </authorList>
    </citation>
    <scope>NUCLEOTIDE SEQUENCE</scope>
</reference>
<dbReference type="Gene3D" id="3.30.360.10">
    <property type="entry name" value="Dihydrodipicolinate Reductase, domain 2"/>
    <property type="match status" value="1"/>
</dbReference>
<dbReference type="Pfam" id="PF22698">
    <property type="entry name" value="Semialdhyde_dhC_1"/>
    <property type="match status" value="1"/>
</dbReference>
<keyword evidence="2" id="KW-0028">Amino-acid biosynthesis</keyword>
<dbReference type="Gene3D" id="3.40.50.720">
    <property type="entry name" value="NAD(P)-binding Rossmann-like Domain"/>
    <property type="match status" value="1"/>
</dbReference>